<sequence>MSVRRPGTRSSRRTLYAASAALLATFALPLTLPGVATAEVSPLPPEPGRAASPLADAAPARGTAYMGMGVVAHDGEGRAPIADRGLAVAQTEGVDVSSHQGSVNWSSLAKTGVKWAYVKATEGNYYQSTTFNQQYTGSYKAGLIRGSYHFAAPDTSSGANQADYFVKHGGNWSKDGKTMPGVLDIEWNPYGAACYGLSKAKMVSWIKDFATTYKARTGRDVVIYTATTWWKQCTGDYAGFAKTNPLWVARYNTSPGTLPKGWGFQTIWQYTSSGPGVGDHDKFNGSLNRLRALANG</sequence>
<dbReference type="InterPro" id="IPR002053">
    <property type="entry name" value="Glyco_hydro_25"/>
</dbReference>
<proteinExistence type="inferred from homology"/>
<keyword evidence="3" id="KW-0326">Glycosidase</keyword>
<dbReference type="SMART" id="SM00641">
    <property type="entry name" value="Glyco_25"/>
    <property type="match status" value="1"/>
</dbReference>
<dbReference type="PROSITE" id="PS51904">
    <property type="entry name" value="GLYCOSYL_HYDROL_F25_2"/>
    <property type="match status" value="1"/>
</dbReference>
<keyword evidence="4" id="KW-0732">Signal</keyword>
<dbReference type="InterPro" id="IPR017853">
    <property type="entry name" value="GH"/>
</dbReference>
<dbReference type="CDD" id="cd06412">
    <property type="entry name" value="GH25_CH-type"/>
    <property type="match status" value="1"/>
</dbReference>
<gene>
    <name evidence="5" type="ORF">GCM10023082_33230</name>
</gene>
<evidence type="ECO:0000313" key="5">
    <source>
        <dbReference type="EMBL" id="GAA3733167.1"/>
    </source>
</evidence>
<organism evidence="5 6">
    <name type="scientific">Streptomyces tremellae</name>
    <dbReference type="NCBI Taxonomy" id="1124239"/>
    <lineage>
        <taxon>Bacteria</taxon>
        <taxon>Bacillati</taxon>
        <taxon>Actinomycetota</taxon>
        <taxon>Actinomycetes</taxon>
        <taxon>Kitasatosporales</taxon>
        <taxon>Streptomycetaceae</taxon>
        <taxon>Streptomyces</taxon>
    </lineage>
</organism>
<name>A0ABP7FAQ4_9ACTN</name>
<evidence type="ECO:0000256" key="4">
    <source>
        <dbReference type="SAM" id="SignalP"/>
    </source>
</evidence>
<dbReference type="InterPro" id="IPR006311">
    <property type="entry name" value="TAT_signal"/>
</dbReference>
<evidence type="ECO:0000256" key="3">
    <source>
        <dbReference type="ARBA" id="ARBA00023295"/>
    </source>
</evidence>
<accession>A0ABP7FAQ4</accession>
<comment type="similarity">
    <text evidence="1">Belongs to the glycosyl hydrolase 25 family.</text>
</comment>
<dbReference type="PANTHER" id="PTHR34135">
    <property type="entry name" value="LYSOZYME"/>
    <property type="match status" value="1"/>
</dbReference>
<keyword evidence="6" id="KW-1185">Reference proteome</keyword>
<protein>
    <submittedName>
        <fullName evidence="5">Lysozyme</fullName>
    </submittedName>
</protein>
<dbReference type="PROSITE" id="PS51318">
    <property type="entry name" value="TAT"/>
    <property type="match status" value="1"/>
</dbReference>
<dbReference type="PANTHER" id="PTHR34135:SF2">
    <property type="entry name" value="LYSOZYME"/>
    <property type="match status" value="1"/>
</dbReference>
<comment type="caution">
    <text evidence="5">The sequence shown here is derived from an EMBL/GenBank/DDBJ whole genome shotgun (WGS) entry which is preliminary data.</text>
</comment>
<evidence type="ECO:0000256" key="1">
    <source>
        <dbReference type="ARBA" id="ARBA00010646"/>
    </source>
</evidence>
<dbReference type="SUPFAM" id="SSF51445">
    <property type="entry name" value="(Trans)glycosidases"/>
    <property type="match status" value="1"/>
</dbReference>
<dbReference type="Gene3D" id="3.20.20.80">
    <property type="entry name" value="Glycosidases"/>
    <property type="match status" value="1"/>
</dbReference>
<dbReference type="Pfam" id="PF01183">
    <property type="entry name" value="Glyco_hydro_25"/>
    <property type="match status" value="1"/>
</dbReference>
<evidence type="ECO:0000256" key="2">
    <source>
        <dbReference type="ARBA" id="ARBA00022801"/>
    </source>
</evidence>
<dbReference type="EMBL" id="BAABEP010000020">
    <property type="protein sequence ID" value="GAA3733167.1"/>
    <property type="molecule type" value="Genomic_DNA"/>
</dbReference>
<evidence type="ECO:0000313" key="6">
    <source>
        <dbReference type="Proteomes" id="UP001499884"/>
    </source>
</evidence>
<feature type="chain" id="PRO_5045557410" evidence="4">
    <location>
        <begin position="39"/>
        <end position="296"/>
    </location>
</feature>
<dbReference type="InterPro" id="IPR018077">
    <property type="entry name" value="Glyco_hydro_fam25_subgr"/>
</dbReference>
<dbReference type="RefSeq" id="WP_345647444.1">
    <property type="nucleotide sequence ID" value="NZ_BAABEP010000020.1"/>
</dbReference>
<reference evidence="6" key="1">
    <citation type="journal article" date="2019" name="Int. J. Syst. Evol. Microbiol.">
        <title>The Global Catalogue of Microorganisms (GCM) 10K type strain sequencing project: providing services to taxonomists for standard genome sequencing and annotation.</title>
        <authorList>
            <consortium name="The Broad Institute Genomics Platform"/>
            <consortium name="The Broad Institute Genome Sequencing Center for Infectious Disease"/>
            <person name="Wu L."/>
            <person name="Ma J."/>
        </authorList>
    </citation>
    <scope>NUCLEOTIDE SEQUENCE [LARGE SCALE GENOMIC DNA]</scope>
    <source>
        <strain evidence="6">JCM 30846</strain>
    </source>
</reference>
<keyword evidence="2" id="KW-0378">Hydrolase</keyword>
<feature type="signal peptide" evidence="4">
    <location>
        <begin position="1"/>
        <end position="38"/>
    </location>
</feature>
<dbReference type="Proteomes" id="UP001499884">
    <property type="component" value="Unassembled WGS sequence"/>
</dbReference>